<gene>
    <name evidence="1" type="ORF">K1T71_005946</name>
</gene>
<keyword evidence="2" id="KW-1185">Reference proteome</keyword>
<dbReference type="EMBL" id="CM034396">
    <property type="protein sequence ID" value="KAJ0178123.1"/>
    <property type="molecule type" value="Genomic_DNA"/>
</dbReference>
<protein>
    <submittedName>
        <fullName evidence="1">Uncharacterized protein</fullName>
    </submittedName>
</protein>
<accession>A0ACC1D3F7</accession>
<dbReference type="Proteomes" id="UP000824533">
    <property type="component" value="Linkage Group LG10"/>
</dbReference>
<name>A0ACC1D3F7_9NEOP</name>
<evidence type="ECO:0000313" key="2">
    <source>
        <dbReference type="Proteomes" id="UP000824533"/>
    </source>
</evidence>
<evidence type="ECO:0000313" key="1">
    <source>
        <dbReference type="EMBL" id="KAJ0178123.1"/>
    </source>
</evidence>
<proteinExistence type="predicted"/>
<organism evidence="1 2">
    <name type="scientific">Dendrolimus kikuchii</name>
    <dbReference type="NCBI Taxonomy" id="765133"/>
    <lineage>
        <taxon>Eukaryota</taxon>
        <taxon>Metazoa</taxon>
        <taxon>Ecdysozoa</taxon>
        <taxon>Arthropoda</taxon>
        <taxon>Hexapoda</taxon>
        <taxon>Insecta</taxon>
        <taxon>Pterygota</taxon>
        <taxon>Neoptera</taxon>
        <taxon>Endopterygota</taxon>
        <taxon>Lepidoptera</taxon>
        <taxon>Glossata</taxon>
        <taxon>Ditrysia</taxon>
        <taxon>Bombycoidea</taxon>
        <taxon>Lasiocampidae</taxon>
        <taxon>Dendrolimus</taxon>
    </lineage>
</organism>
<reference evidence="1 2" key="1">
    <citation type="journal article" date="2021" name="Front. Genet.">
        <title>Chromosome-Level Genome Assembly Reveals Significant Gene Expansion in the Toll and IMD Signaling Pathways of Dendrolimus kikuchii.</title>
        <authorList>
            <person name="Zhou J."/>
            <person name="Wu P."/>
            <person name="Xiong Z."/>
            <person name="Liu N."/>
            <person name="Zhao N."/>
            <person name="Ji M."/>
            <person name="Qiu Y."/>
            <person name="Yang B."/>
        </authorList>
    </citation>
    <scope>NUCLEOTIDE SEQUENCE [LARGE SCALE GENOMIC DNA]</scope>
    <source>
        <strain evidence="1">Ann1</strain>
    </source>
</reference>
<sequence>MSHSRFLSTKGSPTHMSREIETPLECGGELAKSPFANQSEHTHDWLPHNT</sequence>
<comment type="caution">
    <text evidence="1">The sequence shown here is derived from an EMBL/GenBank/DDBJ whole genome shotgun (WGS) entry which is preliminary data.</text>
</comment>